<dbReference type="HOGENOM" id="CLU_2498695_0_0_1"/>
<reference evidence="1 2" key="1">
    <citation type="submission" date="2014-04" db="EMBL/GenBank/DDBJ databases">
        <authorList>
            <consortium name="DOE Joint Genome Institute"/>
            <person name="Kuo A."/>
            <person name="Kohler A."/>
            <person name="Costa M.D."/>
            <person name="Nagy L.G."/>
            <person name="Floudas D."/>
            <person name="Copeland A."/>
            <person name="Barry K.W."/>
            <person name="Cichocki N."/>
            <person name="Veneault-Fourrey C."/>
            <person name="LaButti K."/>
            <person name="Lindquist E.A."/>
            <person name="Lipzen A."/>
            <person name="Lundell T."/>
            <person name="Morin E."/>
            <person name="Murat C."/>
            <person name="Sun H."/>
            <person name="Tunlid A."/>
            <person name="Henrissat B."/>
            <person name="Grigoriev I.V."/>
            <person name="Hibbett D.S."/>
            <person name="Martin F."/>
            <person name="Nordberg H.P."/>
            <person name="Cantor M.N."/>
            <person name="Hua S.X."/>
        </authorList>
    </citation>
    <scope>NUCLEOTIDE SEQUENCE [LARGE SCALE GENOMIC DNA]</scope>
    <source>
        <strain evidence="1 2">441</strain>
    </source>
</reference>
<name>A0A0C9ZB39_9AGAM</name>
<evidence type="ECO:0000313" key="1">
    <source>
        <dbReference type="EMBL" id="KIK17123.1"/>
    </source>
</evidence>
<dbReference type="Proteomes" id="UP000054018">
    <property type="component" value="Unassembled WGS sequence"/>
</dbReference>
<accession>A0A0C9ZB39</accession>
<dbReference type="AlphaFoldDB" id="A0A0C9ZB39"/>
<gene>
    <name evidence="1" type="ORF">PISMIDRAFT_236063</name>
</gene>
<organism evidence="1 2">
    <name type="scientific">Pisolithus microcarpus 441</name>
    <dbReference type="NCBI Taxonomy" id="765257"/>
    <lineage>
        <taxon>Eukaryota</taxon>
        <taxon>Fungi</taxon>
        <taxon>Dikarya</taxon>
        <taxon>Basidiomycota</taxon>
        <taxon>Agaricomycotina</taxon>
        <taxon>Agaricomycetes</taxon>
        <taxon>Agaricomycetidae</taxon>
        <taxon>Boletales</taxon>
        <taxon>Sclerodermatineae</taxon>
        <taxon>Pisolithaceae</taxon>
        <taxon>Pisolithus</taxon>
    </lineage>
</organism>
<dbReference type="EMBL" id="KN833838">
    <property type="protein sequence ID" value="KIK17123.1"/>
    <property type="molecule type" value="Genomic_DNA"/>
</dbReference>
<protein>
    <submittedName>
        <fullName evidence="1">Uncharacterized protein</fullName>
    </submittedName>
</protein>
<proteinExistence type="predicted"/>
<sequence length="86" mass="9227">MYGQPDWTSLPGLFVLPPLSLGRPPRAAGRATSIILPSRCSIPISVKIQPPPPLHCGLRKVHIRITAAVGYDGQTDGRTFHVNSAC</sequence>
<evidence type="ECO:0000313" key="2">
    <source>
        <dbReference type="Proteomes" id="UP000054018"/>
    </source>
</evidence>
<keyword evidence="2" id="KW-1185">Reference proteome</keyword>
<reference evidence="2" key="2">
    <citation type="submission" date="2015-01" db="EMBL/GenBank/DDBJ databases">
        <title>Evolutionary Origins and Diversification of the Mycorrhizal Mutualists.</title>
        <authorList>
            <consortium name="DOE Joint Genome Institute"/>
            <consortium name="Mycorrhizal Genomics Consortium"/>
            <person name="Kohler A."/>
            <person name="Kuo A."/>
            <person name="Nagy L.G."/>
            <person name="Floudas D."/>
            <person name="Copeland A."/>
            <person name="Barry K.W."/>
            <person name="Cichocki N."/>
            <person name="Veneault-Fourrey C."/>
            <person name="LaButti K."/>
            <person name="Lindquist E.A."/>
            <person name="Lipzen A."/>
            <person name="Lundell T."/>
            <person name="Morin E."/>
            <person name="Murat C."/>
            <person name="Riley R."/>
            <person name="Ohm R."/>
            <person name="Sun H."/>
            <person name="Tunlid A."/>
            <person name="Henrissat B."/>
            <person name="Grigoriev I.V."/>
            <person name="Hibbett D.S."/>
            <person name="Martin F."/>
        </authorList>
    </citation>
    <scope>NUCLEOTIDE SEQUENCE [LARGE SCALE GENOMIC DNA]</scope>
    <source>
        <strain evidence="2">441</strain>
    </source>
</reference>